<sequence length="202" mass="22228">MITKKMKAFLVCFSMLVVTSCSVEDGKDGVGFEELVKFGDVKLTLTGVRPDEVSFSKTTAFKFTSVEGSDYSSSNSVQPNGSDLTFNILRYLSSPDDVFQESTVSFSLNVTDAGLATEALELNSFRIENFAIVGDDLKYFVLSDSYDTTSPSTNIQITNYSFNDATNELKFSFSFDVPALNNDSDHDLNVKGEVKVIVLEEI</sequence>
<evidence type="ECO:0008006" key="4">
    <source>
        <dbReference type="Google" id="ProtNLM"/>
    </source>
</evidence>
<dbReference type="EMBL" id="WQLW01000011">
    <property type="protein sequence ID" value="MVO10280.1"/>
    <property type="molecule type" value="Genomic_DNA"/>
</dbReference>
<evidence type="ECO:0000313" key="2">
    <source>
        <dbReference type="EMBL" id="MVO10280.1"/>
    </source>
</evidence>
<keyword evidence="1" id="KW-0732">Signal</keyword>
<dbReference type="PROSITE" id="PS51257">
    <property type="entry name" value="PROKAR_LIPOPROTEIN"/>
    <property type="match status" value="1"/>
</dbReference>
<dbReference type="OrthoDB" id="1430935at2"/>
<proteinExistence type="predicted"/>
<feature type="chain" id="PRO_5026030755" description="DUF5017 domain-containing protein" evidence="1">
    <location>
        <begin position="24"/>
        <end position="202"/>
    </location>
</feature>
<evidence type="ECO:0000256" key="1">
    <source>
        <dbReference type="SAM" id="SignalP"/>
    </source>
</evidence>
<dbReference type="AlphaFoldDB" id="A0A6I4ITT3"/>
<feature type="signal peptide" evidence="1">
    <location>
        <begin position="1"/>
        <end position="23"/>
    </location>
</feature>
<evidence type="ECO:0000313" key="3">
    <source>
        <dbReference type="Proteomes" id="UP000431264"/>
    </source>
</evidence>
<keyword evidence="3" id="KW-1185">Reference proteome</keyword>
<name>A0A6I4ITT3_9FLAO</name>
<dbReference type="Proteomes" id="UP000431264">
    <property type="component" value="Unassembled WGS sequence"/>
</dbReference>
<gene>
    <name evidence="2" type="ORF">GOQ30_13990</name>
</gene>
<protein>
    <recommendedName>
        <fullName evidence="4">DUF5017 domain-containing protein</fullName>
    </recommendedName>
</protein>
<organism evidence="2 3">
    <name type="scientific">Flavobacterium profundi</name>
    <dbReference type="NCBI Taxonomy" id="1774945"/>
    <lineage>
        <taxon>Bacteria</taxon>
        <taxon>Pseudomonadati</taxon>
        <taxon>Bacteroidota</taxon>
        <taxon>Flavobacteriia</taxon>
        <taxon>Flavobacteriales</taxon>
        <taxon>Flavobacteriaceae</taxon>
        <taxon>Flavobacterium</taxon>
    </lineage>
</organism>
<reference evidence="3" key="1">
    <citation type="submission" date="2019-05" db="EMBL/GenBank/DDBJ databases">
        <title>Flavobacterium profundi sp. nov., isolated from a deep-sea seamount.</title>
        <authorList>
            <person name="Zhang D.-C."/>
        </authorList>
    </citation>
    <scope>NUCLEOTIDE SEQUENCE [LARGE SCALE GENOMIC DNA]</scope>
    <source>
        <strain evidence="3">TP390</strain>
    </source>
</reference>
<dbReference type="RefSeq" id="WP_157504272.1">
    <property type="nucleotide sequence ID" value="NZ_VDCZ01000011.1"/>
</dbReference>
<comment type="caution">
    <text evidence="2">The sequence shown here is derived from an EMBL/GenBank/DDBJ whole genome shotgun (WGS) entry which is preliminary data.</text>
</comment>
<accession>A0A6I4ITT3</accession>